<dbReference type="OrthoDB" id="2568275at2759"/>
<dbReference type="KEGG" id="cdep:91087282"/>
<reference evidence="1" key="2">
    <citation type="journal article" date="2022" name="Elife">
        <title>Obligate sexual reproduction of a homothallic fungus closely related to the Cryptococcus pathogenic species complex.</title>
        <authorList>
            <person name="Passer A.R."/>
            <person name="Clancey S.A."/>
            <person name="Shea T."/>
            <person name="David-Palma M."/>
            <person name="Averette A.F."/>
            <person name="Boekhout T."/>
            <person name="Porcel B.M."/>
            <person name="Nowrousian M."/>
            <person name="Cuomo C.A."/>
            <person name="Sun S."/>
            <person name="Heitman J."/>
            <person name="Coelho M.A."/>
        </authorList>
    </citation>
    <scope>NUCLEOTIDE SEQUENCE</scope>
    <source>
        <strain evidence="1">CBS 7841</strain>
    </source>
</reference>
<sequence>MEPINLPNGHRKLSYEALHPVRDLVLRHLAQIDPLKTLTLSRYHYRCTVPILYHTITISNKLLVCIMNGPEAQKRARKACSYTRVLRIPTLDSIAAFNCFRLPYFFVQPVYDPQTMYRRRITVVLFPNIVCLVYHWEVIRFKFITQLLQCYPANRITDSIMDQSGMTATELVVELKQKEHDTMSLVDEIEMMVWRHMPRLLTLVIFVNMFKIQDCLDIITVFPQKWSHPPMRVKVILLLGDGQDKDQHDDLYLETVVTAMCDMAKFRLQETDNFSAIRIFEDKFAFCWIEKIIFRIPYAQRVKKELIKRCQGEPELLRIVEDICEITELDKTLLDEYDLLTKYER</sequence>
<accession>A0A1E3IRK8</accession>
<dbReference type="EMBL" id="CP143786">
    <property type="protein sequence ID" value="WVN87874.1"/>
    <property type="molecule type" value="Genomic_DNA"/>
</dbReference>
<dbReference type="VEuPathDB" id="FungiDB:L203_01655"/>
<name>A0A1E3IRK8_9TREE</name>
<dbReference type="GeneID" id="91087282"/>
<evidence type="ECO:0000313" key="2">
    <source>
        <dbReference type="Proteomes" id="UP000094043"/>
    </source>
</evidence>
<protein>
    <submittedName>
        <fullName evidence="1">Uncharacterized protein</fullName>
    </submittedName>
</protein>
<evidence type="ECO:0000313" key="1">
    <source>
        <dbReference type="EMBL" id="WVN87874.1"/>
    </source>
</evidence>
<dbReference type="Proteomes" id="UP000094043">
    <property type="component" value="Chromosome 3"/>
</dbReference>
<organism evidence="1 2">
    <name type="scientific">Cryptococcus depauperatus CBS 7841</name>
    <dbReference type="NCBI Taxonomy" id="1295531"/>
    <lineage>
        <taxon>Eukaryota</taxon>
        <taxon>Fungi</taxon>
        <taxon>Dikarya</taxon>
        <taxon>Basidiomycota</taxon>
        <taxon>Agaricomycotina</taxon>
        <taxon>Tremellomycetes</taxon>
        <taxon>Tremellales</taxon>
        <taxon>Cryptococcaceae</taxon>
        <taxon>Cryptococcus</taxon>
    </lineage>
</organism>
<proteinExistence type="predicted"/>
<reference evidence="1" key="3">
    <citation type="submission" date="2024-01" db="EMBL/GenBank/DDBJ databases">
        <authorList>
            <person name="Coelho M.A."/>
            <person name="David-Palma M."/>
            <person name="Shea T."/>
            <person name="Sun S."/>
            <person name="Cuomo C.A."/>
            <person name="Heitman J."/>
        </authorList>
    </citation>
    <scope>NUCLEOTIDE SEQUENCE</scope>
    <source>
        <strain evidence="1">CBS 7841</strain>
    </source>
</reference>
<dbReference type="InterPro" id="IPR022235">
    <property type="entry name" value="DUF3760"/>
</dbReference>
<gene>
    <name evidence="1" type="ORF">L203_103071</name>
</gene>
<keyword evidence="2" id="KW-1185">Reference proteome</keyword>
<dbReference type="AlphaFoldDB" id="A0A1E3IRK8"/>
<dbReference type="RefSeq" id="XP_066068574.1">
    <property type="nucleotide sequence ID" value="XM_066212477.1"/>
</dbReference>
<reference evidence="1" key="1">
    <citation type="submission" date="2016-06" db="EMBL/GenBank/DDBJ databases">
        <authorList>
            <person name="Cuomo C."/>
            <person name="Litvintseva A."/>
            <person name="Heitman J."/>
            <person name="Chen Y."/>
            <person name="Sun S."/>
            <person name="Springer D."/>
            <person name="Dromer F."/>
            <person name="Young S."/>
            <person name="Zeng Q."/>
            <person name="Chapman S."/>
            <person name="Gujja S."/>
            <person name="Saif S."/>
            <person name="Birren B."/>
        </authorList>
    </citation>
    <scope>NUCLEOTIDE SEQUENCE</scope>
    <source>
        <strain evidence="1">CBS 7841</strain>
    </source>
</reference>
<dbReference type="Pfam" id="PF12586">
    <property type="entry name" value="DUF3760"/>
    <property type="match status" value="1"/>
</dbReference>